<evidence type="ECO:0000256" key="8">
    <source>
        <dbReference type="ARBA" id="ARBA00023125"/>
    </source>
</evidence>
<dbReference type="Gene3D" id="3.30.565.10">
    <property type="entry name" value="Histidine kinase-like ATPase, C-terminal domain"/>
    <property type="match status" value="1"/>
</dbReference>
<dbReference type="PRINTS" id="PR01159">
    <property type="entry name" value="DNAGYRASEB"/>
</dbReference>
<feature type="binding site" evidence="10">
    <location>
        <position position="563"/>
    </location>
    <ligand>
        <name>Mg(2+)</name>
        <dbReference type="ChEBI" id="CHEBI:18420"/>
        <label>2</label>
    </ligand>
</feature>
<dbReference type="CDD" id="cd03366">
    <property type="entry name" value="TOPRIM_TopoIIA_GyrB"/>
    <property type="match status" value="1"/>
</dbReference>
<dbReference type="PRINTS" id="PR00418">
    <property type="entry name" value="TPI2FAMILY"/>
</dbReference>
<evidence type="ECO:0000256" key="7">
    <source>
        <dbReference type="ARBA" id="ARBA00023029"/>
    </source>
</evidence>
<comment type="function">
    <text evidence="10">A type II topoisomerase that negatively supercoils closed circular double-stranded (ds) DNA in an ATP-dependent manner to modulate DNA topology and maintain chromosomes in an underwound state. Negative supercoiling favors strand separation, and DNA replication, transcription, recombination and repair, all of which involve strand separation. Also able to catalyze the interconversion of other topological isomers of dsDNA rings, including catenanes and knotted rings. Type II topoisomerases break and join 2 DNA strands simultaneously in an ATP-dependent manner.</text>
</comment>
<dbReference type="PANTHER" id="PTHR45866">
    <property type="entry name" value="DNA GYRASE/TOPOISOMERASE SUBUNIT B"/>
    <property type="match status" value="1"/>
</dbReference>
<dbReference type="Gene3D" id="3.30.230.10">
    <property type="match status" value="1"/>
</dbReference>
<dbReference type="InterPro" id="IPR001241">
    <property type="entry name" value="Topo_IIA"/>
</dbReference>
<dbReference type="PANTHER" id="PTHR45866:SF1">
    <property type="entry name" value="DNA GYRASE SUBUNIT B, MITOCHONDRIAL"/>
    <property type="match status" value="1"/>
</dbReference>
<feature type="site" description="Interaction with DNA" evidence="10">
    <location>
        <position position="515"/>
    </location>
</feature>
<evidence type="ECO:0000256" key="10">
    <source>
        <dbReference type="HAMAP-Rule" id="MF_01898"/>
    </source>
</evidence>
<dbReference type="InterPro" id="IPR006171">
    <property type="entry name" value="TOPRIM_dom"/>
</dbReference>
<evidence type="ECO:0000256" key="11">
    <source>
        <dbReference type="SAM" id="MobiDB-lite"/>
    </source>
</evidence>
<dbReference type="InterPro" id="IPR013760">
    <property type="entry name" value="Topo_IIA-like_dom_sf"/>
</dbReference>
<evidence type="ECO:0000256" key="6">
    <source>
        <dbReference type="ARBA" id="ARBA00022842"/>
    </source>
</evidence>
<dbReference type="HAMAP" id="MF_01898">
    <property type="entry name" value="GyrB"/>
    <property type="match status" value="1"/>
</dbReference>
<evidence type="ECO:0000313" key="13">
    <source>
        <dbReference type="EMBL" id="GGI10390.1"/>
    </source>
</evidence>
<dbReference type="EC" id="5.6.2.2" evidence="10"/>
<dbReference type="InterPro" id="IPR036890">
    <property type="entry name" value="HATPase_C_sf"/>
</dbReference>
<comment type="catalytic activity">
    <reaction evidence="1 10">
        <text>ATP-dependent breakage, passage and rejoining of double-stranded DNA.</text>
        <dbReference type="EC" id="5.6.2.2"/>
    </reaction>
</comment>
<keyword evidence="8" id="KW-0238">DNA-binding</keyword>
<evidence type="ECO:0000256" key="3">
    <source>
        <dbReference type="ARBA" id="ARBA00022723"/>
    </source>
</evidence>
<evidence type="ECO:0000313" key="14">
    <source>
        <dbReference type="Proteomes" id="UP000632535"/>
    </source>
</evidence>
<dbReference type="NCBIfam" id="NF004189">
    <property type="entry name" value="PRK05644.1"/>
    <property type="match status" value="1"/>
</dbReference>
<dbReference type="InterPro" id="IPR013759">
    <property type="entry name" value="Topo_IIA_B_C"/>
</dbReference>
<dbReference type="SUPFAM" id="SSF55874">
    <property type="entry name" value="ATPase domain of HSP90 chaperone/DNA topoisomerase II/histidine kinase"/>
    <property type="match status" value="1"/>
</dbReference>
<evidence type="ECO:0000256" key="1">
    <source>
        <dbReference type="ARBA" id="ARBA00000185"/>
    </source>
</evidence>
<dbReference type="InterPro" id="IPR013506">
    <property type="entry name" value="Topo_IIA_bsu_dom2"/>
</dbReference>
<feature type="region of interest" description="Disordered" evidence="11">
    <location>
        <begin position="1"/>
        <end position="26"/>
    </location>
</feature>
<dbReference type="NCBIfam" id="TIGR01059">
    <property type="entry name" value="gyrB"/>
    <property type="match status" value="1"/>
</dbReference>
<sequence>MADRTDTPRPRTAATDGAPGPGAGYDAGNITVLEGLEAVRKRPGMYIGSTGERGLHHLVYEIVDNSVDEALAGHADTIQVTLMADGGVRVQDNGRGIPVAMHPTEGKPTLEVVMTILHAGGKFGGGGYAVSGGLHGVGMSVVNALSTRFVSEVKRDGHRWRQEYRDGGEPVTEVERLDELGPDETTGTTQTFWADDSIFETTDYDFETLRSRFQQMAFLNKGLRITLTDERSGHAGTDDEVTGAPETAVADDAVREPVDTGADGTDQAGAPRTRTVTYKYDNGLTDYVAHLNAAKKTELVHAEIIDVEAEDAERKISIEIAMQWTNAYSESVHTYANTIATTEGGTHEEGFRAAMTTLVNSYARDKGILKEKDENLTGDDIREGLTAVISVKLGEPQFEGQTKTKLGNTEAKTFVQRVVREKLTDWFDAHPNEGRDVIRKAISASQARIAARKAREATRRKGILSSGGMPGKLKDCQSNRPEDCEIYIVEGDSAGGSAVRGRNPHNQAILPLRGKILNVERARLDRALSNAEVQALITAFGTGIGEDFDIAKLRYHKIVLMADADVDGQHICTLLLTLLFRYMRPLIEHGHVFLAQPPLYRLKWSNAPHDYVYSDRERDAFLAEGLAAGKRIPKENGIQRYKGLGEMDYTELWDTTMDPEHRTLLQVTMDDAAAADEIFSVLMGEDVESRRSFIQRNAKDVRFLDI</sequence>
<dbReference type="InterPro" id="IPR018522">
    <property type="entry name" value="TopoIIA_CS"/>
</dbReference>
<proteinExistence type="inferred from homology"/>
<evidence type="ECO:0000256" key="5">
    <source>
        <dbReference type="ARBA" id="ARBA00022840"/>
    </source>
</evidence>
<dbReference type="Gene3D" id="3.40.50.670">
    <property type="match status" value="1"/>
</dbReference>
<keyword evidence="7 10" id="KW-0799">Topoisomerase</keyword>
<dbReference type="Pfam" id="PF02518">
    <property type="entry name" value="HATPase_c"/>
    <property type="match status" value="1"/>
</dbReference>
<evidence type="ECO:0000256" key="9">
    <source>
        <dbReference type="ARBA" id="ARBA00023235"/>
    </source>
</evidence>
<dbReference type="InterPro" id="IPR000565">
    <property type="entry name" value="Topo_IIA_B"/>
</dbReference>
<keyword evidence="4 10" id="KW-0547">Nucleotide-binding</keyword>
<evidence type="ECO:0000256" key="2">
    <source>
        <dbReference type="ARBA" id="ARBA00010708"/>
    </source>
</evidence>
<evidence type="ECO:0000259" key="12">
    <source>
        <dbReference type="PROSITE" id="PS50880"/>
    </source>
</evidence>
<dbReference type="InterPro" id="IPR020568">
    <property type="entry name" value="Ribosomal_Su5_D2-typ_SF"/>
</dbReference>
<dbReference type="InterPro" id="IPR011557">
    <property type="entry name" value="GyrB"/>
</dbReference>
<keyword evidence="9 10" id="KW-0413">Isomerase</keyword>
<dbReference type="SUPFAM" id="SSF56719">
    <property type="entry name" value="Type II DNA topoisomerase"/>
    <property type="match status" value="1"/>
</dbReference>
<dbReference type="RefSeq" id="WP_188524624.1">
    <property type="nucleotide sequence ID" value="NZ_BMDG01000011.1"/>
</dbReference>
<dbReference type="InterPro" id="IPR034160">
    <property type="entry name" value="TOPRIM_GyrB"/>
</dbReference>
<comment type="cofactor">
    <cofactor evidence="10">
        <name>Mg(2+)</name>
        <dbReference type="ChEBI" id="CHEBI:18420"/>
    </cofactor>
    <cofactor evidence="10">
        <name>Mn(2+)</name>
        <dbReference type="ChEBI" id="CHEBI:29035"/>
    </cofactor>
    <cofactor evidence="10">
        <name>Ca(2+)</name>
        <dbReference type="ChEBI" id="CHEBI:29108"/>
    </cofactor>
    <text evidence="10">Binds two Mg(2+) per subunit. The magnesium ions form salt bridges with both the protein and the DNA. Can also accept other divalent metal cations, such as Mn(2+) or Ca(2+).</text>
</comment>
<dbReference type="CDD" id="cd16928">
    <property type="entry name" value="HATPase_GyrB-like"/>
    <property type="match status" value="1"/>
</dbReference>
<dbReference type="InterPro" id="IPR002288">
    <property type="entry name" value="DNA_gyrase_B_C"/>
</dbReference>
<reference evidence="14" key="1">
    <citation type="journal article" date="2019" name="Int. J. Syst. Evol. Microbiol.">
        <title>The Global Catalogue of Microorganisms (GCM) 10K type strain sequencing project: providing services to taxonomists for standard genome sequencing and annotation.</title>
        <authorList>
            <consortium name="The Broad Institute Genomics Platform"/>
            <consortium name="The Broad Institute Genome Sequencing Center for Infectious Disease"/>
            <person name="Wu L."/>
            <person name="Ma J."/>
        </authorList>
    </citation>
    <scope>NUCLEOTIDE SEQUENCE [LARGE SCALE GENOMIC DNA]</scope>
    <source>
        <strain evidence="14">CCM 8653</strain>
    </source>
</reference>
<comment type="similarity">
    <text evidence="2 10">Belongs to the type II topoisomerase GyrB family.</text>
</comment>
<organism evidence="13 14">
    <name type="scientific">Isoptericola cucumis</name>
    <dbReference type="NCBI Taxonomy" id="1776856"/>
    <lineage>
        <taxon>Bacteria</taxon>
        <taxon>Bacillati</taxon>
        <taxon>Actinomycetota</taxon>
        <taxon>Actinomycetes</taxon>
        <taxon>Micrococcales</taxon>
        <taxon>Promicromonosporaceae</taxon>
        <taxon>Isoptericola</taxon>
    </lineage>
</organism>
<dbReference type="Pfam" id="PF00986">
    <property type="entry name" value="DNA_gyraseB_C"/>
    <property type="match status" value="1"/>
</dbReference>
<dbReference type="InterPro" id="IPR003594">
    <property type="entry name" value="HATPase_dom"/>
</dbReference>
<dbReference type="Pfam" id="PF01751">
    <property type="entry name" value="Toprim"/>
    <property type="match status" value="1"/>
</dbReference>
<dbReference type="SMART" id="SM00433">
    <property type="entry name" value="TOP2c"/>
    <property type="match status" value="1"/>
</dbReference>
<dbReference type="EMBL" id="BMDG01000011">
    <property type="protein sequence ID" value="GGI10390.1"/>
    <property type="molecule type" value="Genomic_DNA"/>
</dbReference>
<feature type="binding site" evidence="10">
    <location>
        <position position="490"/>
    </location>
    <ligand>
        <name>Mg(2+)</name>
        <dbReference type="ChEBI" id="CHEBI:18420"/>
        <label>1</label>
        <note>catalytic</note>
    </ligand>
</feature>
<keyword evidence="14" id="KW-1185">Reference proteome</keyword>
<dbReference type="CDD" id="cd00822">
    <property type="entry name" value="TopoII_Trans_DNA_gyrase"/>
    <property type="match status" value="1"/>
</dbReference>
<keyword evidence="5 10" id="KW-0067">ATP-binding</keyword>
<feature type="domain" description="Toprim" evidence="12">
    <location>
        <begin position="484"/>
        <end position="598"/>
    </location>
</feature>
<dbReference type="InterPro" id="IPR014721">
    <property type="entry name" value="Ribsml_uS5_D2-typ_fold_subgr"/>
</dbReference>
<dbReference type="PROSITE" id="PS00177">
    <property type="entry name" value="TOPOISOMERASE_II"/>
    <property type="match status" value="1"/>
</dbReference>
<dbReference type="Proteomes" id="UP000632535">
    <property type="component" value="Unassembled WGS sequence"/>
</dbReference>
<feature type="binding site" evidence="10">
    <location>
        <position position="565"/>
    </location>
    <ligand>
        <name>Mg(2+)</name>
        <dbReference type="ChEBI" id="CHEBI:18420"/>
        <label>2</label>
    </ligand>
</feature>
<dbReference type="PROSITE" id="PS50880">
    <property type="entry name" value="TOPRIM"/>
    <property type="match status" value="1"/>
</dbReference>
<protein>
    <recommendedName>
        <fullName evidence="10">DNA gyrase subunit B</fullName>
        <ecNumber evidence="10">5.6.2.2</ecNumber>
    </recommendedName>
</protein>
<evidence type="ECO:0000256" key="4">
    <source>
        <dbReference type="ARBA" id="ARBA00022741"/>
    </source>
</evidence>
<comment type="subunit">
    <text evidence="10">Heterotetramer, composed of two GyrA and two GyrB chains. In the heterotetramer, GyrA contains the active site tyrosine that forms a transient covalent intermediate with DNA, while GyrB binds cofactors and catalyzes ATP hydrolysis.</text>
</comment>
<dbReference type="SMART" id="SM00387">
    <property type="entry name" value="HATPase_c"/>
    <property type="match status" value="1"/>
</dbReference>
<dbReference type="Pfam" id="PF00204">
    <property type="entry name" value="DNA_gyraseB"/>
    <property type="match status" value="1"/>
</dbReference>
<comment type="miscellaneous">
    <text evidence="10">Few gyrases are as efficient as E.coli at forming negative supercoils. Not all organisms have 2 type II topoisomerases; in organisms with a single type II topoisomerase this enzyme also has to decatenate newly replicated chromosomes.</text>
</comment>
<keyword evidence="10" id="KW-0963">Cytoplasm</keyword>
<feature type="binding site" evidence="10">
    <location>
        <position position="563"/>
    </location>
    <ligand>
        <name>Mg(2+)</name>
        <dbReference type="ChEBI" id="CHEBI:18420"/>
        <label>1</label>
        <note>catalytic</note>
    </ligand>
</feature>
<comment type="subcellular location">
    <subcellularLocation>
        <location evidence="10">Cytoplasm</location>
    </subcellularLocation>
</comment>
<gene>
    <name evidence="10 13" type="primary">gyrB</name>
    <name evidence="13" type="ORF">GCM10007368_31000</name>
</gene>
<dbReference type="SUPFAM" id="SSF54211">
    <property type="entry name" value="Ribosomal protein S5 domain 2-like"/>
    <property type="match status" value="1"/>
</dbReference>
<name>A0ABQ2BBR3_9MICO</name>
<comment type="caution">
    <text evidence="13">The sequence shown here is derived from an EMBL/GenBank/DDBJ whole genome shotgun (WGS) entry which is preliminary data.</text>
</comment>
<feature type="site" description="Interaction with DNA" evidence="10">
    <location>
        <position position="518"/>
    </location>
</feature>
<accession>A0ABQ2BBR3</accession>
<keyword evidence="6 10" id="KW-0460">Magnesium</keyword>
<keyword evidence="3 10" id="KW-0479">Metal-binding</keyword>